<comment type="caution">
    <text evidence="1">The sequence shown here is derived from an EMBL/GenBank/DDBJ whole genome shotgun (WGS) entry which is preliminary data.</text>
</comment>
<evidence type="ECO:0008006" key="3">
    <source>
        <dbReference type="Google" id="ProtNLM"/>
    </source>
</evidence>
<evidence type="ECO:0000313" key="2">
    <source>
        <dbReference type="Proteomes" id="UP000256913"/>
    </source>
</evidence>
<dbReference type="RefSeq" id="WP_116075124.1">
    <property type="nucleotide sequence ID" value="NZ_BONB01000005.1"/>
</dbReference>
<protein>
    <recommendedName>
        <fullName evidence="3">GYD domain-containing protein</fullName>
    </recommendedName>
</protein>
<evidence type="ECO:0000313" key="1">
    <source>
        <dbReference type="EMBL" id="REG02264.1"/>
    </source>
</evidence>
<name>A0A3E0A1B7_9ACTN</name>
<dbReference type="OrthoDB" id="120749at2"/>
<proteinExistence type="predicted"/>
<dbReference type="AlphaFoldDB" id="A0A3E0A1B7"/>
<sequence length="98" mass="11111">MRMLMTVQMDTEATTRAIHDGTMSTLVESTMERFRPEAVYFSTHHGNRTIYIVFDLDAEVRMIEIAEPFFSGLNAKIDFAPAMTPDDVRQGLGRLPQA</sequence>
<keyword evidence="2" id="KW-1185">Reference proteome</keyword>
<gene>
    <name evidence="1" type="ORF">DFJ67_8356</name>
</gene>
<dbReference type="Proteomes" id="UP000256913">
    <property type="component" value="Unassembled WGS sequence"/>
</dbReference>
<accession>A0A3E0A1B7</accession>
<organism evidence="1 2">
    <name type="scientific">Asanoa ferruginea</name>
    <dbReference type="NCBI Taxonomy" id="53367"/>
    <lineage>
        <taxon>Bacteria</taxon>
        <taxon>Bacillati</taxon>
        <taxon>Actinomycetota</taxon>
        <taxon>Actinomycetes</taxon>
        <taxon>Micromonosporales</taxon>
        <taxon>Micromonosporaceae</taxon>
        <taxon>Asanoa</taxon>
    </lineage>
</organism>
<reference evidence="1 2" key="1">
    <citation type="submission" date="2018-08" db="EMBL/GenBank/DDBJ databases">
        <title>Sequencing the genomes of 1000 actinobacteria strains.</title>
        <authorList>
            <person name="Klenk H.-P."/>
        </authorList>
    </citation>
    <scope>NUCLEOTIDE SEQUENCE [LARGE SCALE GENOMIC DNA]</scope>
    <source>
        <strain evidence="1 2">DSM 44099</strain>
    </source>
</reference>
<dbReference type="EMBL" id="QUMQ01000001">
    <property type="protein sequence ID" value="REG02264.1"/>
    <property type="molecule type" value="Genomic_DNA"/>
</dbReference>